<gene>
    <name evidence="3" type="ORF">NCTC1934_05866</name>
</gene>
<evidence type="ECO:0000313" key="3">
    <source>
        <dbReference type="EMBL" id="SUD48531.1"/>
    </source>
</evidence>
<dbReference type="RefSeq" id="WP_039814222.1">
    <property type="nucleotide sequence ID" value="NZ_UGRY01000005.1"/>
</dbReference>
<accession>A0A379JJT8</accession>
<feature type="region of interest" description="Disordered" evidence="1">
    <location>
        <begin position="45"/>
        <end position="68"/>
    </location>
</feature>
<dbReference type="Pfam" id="PF08310">
    <property type="entry name" value="LGFP"/>
    <property type="match status" value="3"/>
</dbReference>
<evidence type="ECO:0000313" key="4">
    <source>
        <dbReference type="Proteomes" id="UP000255467"/>
    </source>
</evidence>
<feature type="chain" id="PRO_5039213262" evidence="2">
    <location>
        <begin position="20"/>
        <end position="194"/>
    </location>
</feature>
<dbReference type="Proteomes" id="UP000255467">
    <property type="component" value="Unassembled WGS sequence"/>
</dbReference>
<organism evidence="3 4">
    <name type="scientific">Nocardia otitidiscaviarum</name>
    <dbReference type="NCBI Taxonomy" id="1823"/>
    <lineage>
        <taxon>Bacteria</taxon>
        <taxon>Bacillati</taxon>
        <taxon>Actinomycetota</taxon>
        <taxon>Actinomycetes</taxon>
        <taxon>Mycobacteriales</taxon>
        <taxon>Nocardiaceae</taxon>
        <taxon>Nocardia</taxon>
    </lineage>
</organism>
<dbReference type="InterPro" id="IPR013207">
    <property type="entry name" value="LGFP"/>
</dbReference>
<keyword evidence="2" id="KW-0732">Signal</keyword>
<proteinExistence type="predicted"/>
<keyword evidence="4" id="KW-1185">Reference proteome</keyword>
<feature type="signal peptide" evidence="2">
    <location>
        <begin position="1"/>
        <end position="19"/>
    </location>
</feature>
<name>A0A379JJT8_9NOCA</name>
<dbReference type="STRING" id="1406858.GCA_000710895_04537"/>
<dbReference type="OrthoDB" id="514320at2"/>
<dbReference type="AlphaFoldDB" id="A0A379JJT8"/>
<feature type="compositionally biased region" description="Basic and acidic residues" evidence="1">
    <location>
        <begin position="59"/>
        <end position="68"/>
    </location>
</feature>
<reference evidence="3 4" key="1">
    <citation type="submission" date="2018-06" db="EMBL/GenBank/DDBJ databases">
        <authorList>
            <consortium name="Pathogen Informatics"/>
            <person name="Doyle S."/>
        </authorList>
    </citation>
    <scope>NUCLEOTIDE SEQUENCE [LARGE SCALE GENOMIC DNA]</scope>
    <source>
        <strain evidence="3 4">NCTC1934</strain>
    </source>
</reference>
<evidence type="ECO:0000256" key="1">
    <source>
        <dbReference type="SAM" id="MobiDB-lite"/>
    </source>
</evidence>
<dbReference type="EMBL" id="UGRY01000005">
    <property type="protein sequence ID" value="SUD48531.1"/>
    <property type="molecule type" value="Genomic_DNA"/>
</dbReference>
<sequence>MVLPAISRAAVMAVGLALAIFGVVGCATEDDECCWPTGAVGTRYAEVSGPTGPLGDCTGDERDRDGGRQQDFEQGAIYWTPDTGAWEVYGQIGDEYENMGGPTSALGWPVSGELPTPDGVGRFNRFQHGNIYHSPAGTYPVYGAIFDAYAQQGYENGRLGFPTSGEQDTDEGRRGNFQGGWIEWNSSTGAITVG</sequence>
<evidence type="ECO:0000256" key="2">
    <source>
        <dbReference type="SAM" id="SignalP"/>
    </source>
</evidence>
<protein>
    <submittedName>
        <fullName evidence="3">LGFP repeat</fullName>
    </submittedName>
</protein>